<accession>A0AAV9EH48</accession>
<reference evidence="2" key="1">
    <citation type="journal article" date="2023" name="Nat. Commun.">
        <title>Diploid and tetraploid genomes of Acorus and the evolution of monocots.</title>
        <authorList>
            <person name="Ma L."/>
            <person name="Liu K.W."/>
            <person name="Li Z."/>
            <person name="Hsiao Y.Y."/>
            <person name="Qi Y."/>
            <person name="Fu T."/>
            <person name="Tang G.D."/>
            <person name="Zhang D."/>
            <person name="Sun W.H."/>
            <person name="Liu D.K."/>
            <person name="Li Y."/>
            <person name="Chen G.Z."/>
            <person name="Liu X.D."/>
            <person name="Liao X.Y."/>
            <person name="Jiang Y.T."/>
            <person name="Yu X."/>
            <person name="Hao Y."/>
            <person name="Huang J."/>
            <person name="Zhao X.W."/>
            <person name="Ke S."/>
            <person name="Chen Y.Y."/>
            <person name="Wu W.L."/>
            <person name="Hsu J.L."/>
            <person name="Lin Y.F."/>
            <person name="Huang M.D."/>
            <person name="Li C.Y."/>
            <person name="Huang L."/>
            <person name="Wang Z.W."/>
            <person name="Zhao X."/>
            <person name="Zhong W.Y."/>
            <person name="Peng D.H."/>
            <person name="Ahmad S."/>
            <person name="Lan S."/>
            <person name="Zhang J.S."/>
            <person name="Tsai W.C."/>
            <person name="Van de Peer Y."/>
            <person name="Liu Z.J."/>
        </authorList>
    </citation>
    <scope>NUCLEOTIDE SEQUENCE</scope>
    <source>
        <strain evidence="2">CP</strain>
    </source>
</reference>
<sequence>MICGRAEAFQRLCGEASSVEKSIKLFDGFLDDLLFEPEREDITQDIIDWLNSRCHAFVEGQKHRPPGAREQWETKPKGLKLPGINLP</sequence>
<comment type="caution">
    <text evidence="2">The sequence shown here is derived from an EMBL/GenBank/DDBJ whole genome shotgun (WGS) entry which is preliminary data.</text>
</comment>
<dbReference type="Proteomes" id="UP001180020">
    <property type="component" value="Unassembled WGS sequence"/>
</dbReference>
<evidence type="ECO:0000313" key="3">
    <source>
        <dbReference type="Proteomes" id="UP001180020"/>
    </source>
</evidence>
<feature type="region of interest" description="Disordered" evidence="1">
    <location>
        <begin position="62"/>
        <end position="87"/>
    </location>
</feature>
<evidence type="ECO:0000256" key="1">
    <source>
        <dbReference type="SAM" id="MobiDB-lite"/>
    </source>
</evidence>
<reference evidence="2" key="2">
    <citation type="submission" date="2023-06" db="EMBL/GenBank/DDBJ databases">
        <authorList>
            <person name="Ma L."/>
            <person name="Liu K.-W."/>
            <person name="Li Z."/>
            <person name="Hsiao Y.-Y."/>
            <person name="Qi Y."/>
            <person name="Fu T."/>
            <person name="Tang G."/>
            <person name="Zhang D."/>
            <person name="Sun W.-H."/>
            <person name="Liu D.-K."/>
            <person name="Li Y."/>
            <person name="Chen G.-Z."/>
            <person name="Liu X.-D."/>
            <person name="Liao X.-Y."/>
            <person name="Jiang Y.-T."/>
            <person name="Yu X."/>
            <person name="Hao Y."/>
            <person name="Huang J."/>
            <person name="Zhao X.-W."/>
            <person name="Ke S."/>
            <person name="Chen Y.-Y."/>
            <person name="Wu W.-L."/>
            <person name="Hsu J.-L."/>
            <person name="Lin Y.-F."/>
            <person name="Huang M.-D."/>
            <person name="Li C.-Y."/>
            <person name="Huang L."/>
            <person name="Wang Z.-W."/>
            <person name="Zhao X."/>
            <person name="Zhong W.-Y."/>
            <person name="Peng D.-H."/>
            <person name="Ahmad S."/>
            <person name="Lan S."/>
            <person name="Zhang J.-S."/>
            <person name="Tsai W.-C."/>
            <person name="Van De Peer Y."/>
            <person name="Liu Z.-J."/>
        </authorList>
    </citation>
    <scope>NUCLEOTIDE SEQUENCE</scope>
    <source>
        <strain evidence="2">CP</strain>
        <tissue evidence="2">Leaves</tissue>
    </source>
</reference>
<keyword evidence="3" id="KW-1185">Reference proteome</keyword>
<evidence type="ECO:0000313" key="2">
    <source>
        <dbReference type="EMBL" id="KAK1312419.1"/>
    </source>
</evidence>
<name>A0AAV9EH48_ACOCL</name>
<gene>
    <name evidence="2" type="ORF">QJS10_CPA07g00280</name>
</gene>
<dbReference type="AlphaFoldDB" id="A0AAV9EH48"/>
<protein>
    <submittedName>
        <fullName evidence="2">Uncharacterized protein</fullName>
    </submittedName>
</protein>
<dbReference type="EMBL" id="JAUJYO010000007">
    <property type="protein sequence ID" value="KAK1312419.1"/>
    <property type="molecule type" value="Genomic_DNA"/>
</dbReference>
<organism evidence="2 3">
    <name type="scientific">Acorus calamus</name>
    <name type="common">Sweet flag</name>
    <dbReference type="NCBI Taxonomy" id="4465"/>
    <lineage>
        <taxon>Eukaryota</taxon>
        <taxon>Viridiplantae</taxon>
        <taxon>Streptophyta</taxon>
        <taxon>Embryophyta</taxon>
        <taxon>Tracheophyta</taxon>
        <taxon>Spermatophyta</taxon>
        <taxon>Magnoliopsida</taxon>
        <taxon>Liliopsida</taxon>
        <taxon>Acoraceae</taxon>
        <taxon>Acorus</taxon>
    </lineage>
</organism>
<proteinExistence type="predicted"/>